<evidence type="ECO:0000313" key="3">
    <source>
        <dbReference type="EMBL" id="NML15131.1"/>
    </source>
</evidence>
<protein>
    <submittedName>
        <fullName evidence="3">Biotin synthase</fullName>
    </submittedName>
</protein>
<keyword evidence="2" id="KW-0808">Transferase</keyword>
<dbReference type="AlphaFoldDB" id="A0A848FAZ8"/>
<dbReference type="SUPFAM" id="SSF53335">
    <property type="entry name" value="S-adenosyl-L-methionine-dependent methyltransferases"/>
    <property type="match status" value="1"/>
</dbReference>
<dbReference type="PANTHER" id="PTHR13090:SF1">
    <property type="entry name" value="ARGININE-HYDROXYLASE NDUFAF5, MITOCHONDRIAL"/>
    <property type="match status" value="1"/>
</dbReference>
<dbReference type="RefSeq" id="WP_169160044.1">
    <property type="nucleotide sequence ID" value="NZ_JABBFW010000005.1"/>
</dbReference>
<reference evidence="3 4" key="1">
    <citation type="submission" date="2020-04" db="EMBL/GenBank/DDBJ databases">
        <title>Azohydromonas sp. isolated from soil.</title>
        <authorList>
            <person name="Dahal R.H."/>
        </authorList>
    </citation>
    <scope>NUCLEOTIDE SEQUENCE [LARGE SCALE GENOMIC DNA]</scope>
    <source>
        <strain evidence="3 4">G-1-1-14</strain>
    </source>
</reference>
<keyword evidence="4" id="KW-1185">Reference proteome</keyword>
<evidence type="ECO:0000256" key="2">
    <source>
        <dbReference type="ARBA" id="ARBA00022679"/>
    </source>
</evidence>
<proteinExistence type="predicted"/>
<dbReference type="Gene3D" id="3.40.50.150">
    <property type="entry name" value="Vaccinia Virus protein VP39"/>
    <property type="match status" value="1"/>
</dbReference>
<organism evidence="3 4">
    <name type="scientific">Azohydromonas caseinilytica</name>
    <dbReference type="NCBI Taxonomy" id="2728836"/>
    <lineage>
        <taxon>Bacteria</taxon>
        <taxon>Pseudomonadati</taxon>
        <taxon>Pseudomonadota</taxon>
        <taxon>Betaproteobacteria</taxon>
        <taxon>Burkholderiales</taxon>
        <taxon>Sphaerotilaceae</taxon>
        <taxon>Azohydromonas</taxon>
    </lineage>
</organism>
<dbReference type="GO" id="GO:0032259">
    <property type="term" value="P:methylation"/>
    <property type="evidence" value="ECO:0007669"/>
    <property type="project" value="UniProtKB-KW"/>
</dbReference>
<name>A0A848FAZ8_9BURK</name>
<dbReference type="InterPro" id="IPR050602">
    <property type="entry name" value="Malonyl-ACP_OMT"/>
</dbReference>
<dbReference type="GO" id="GO:0008168">
    <property type="term" value="F:methyltransferase activity"/>
    <property type="evidence" value="ECO:0007669"/>
    <property type="project" value="UniProtKB-KW"/>
</dbReference>
<sequence length="301" mass="33012">MNASTQSSSTRAIDTRAVQRAVRRMAHNDDPPWLHAEAARRMAEKLPMIRRVPEAVLQWSGFLGASEVLLRQAYPKAQQLVVEPAPVLSARAAPVSAPWWSPRRWTAAAAVPLTEDAAPSGGVQLLWSNMALHGHADPAALFAQWHRALAVDGFLMFSTFGPGTLAELRTLYRERGWGSPMAEFVDMHDLGDMLVAAGFADPVMDQEMVRLSWSDASAALAELQGLGVNADPGRAPGLRTPRWRQRLVEALQSLAGADGRPALSFELIYGHAFKAAPRPRVAERTEVGLDEMRQMVRARRT</sequence>
<evidence type="ECO:0000256" key="1">
    <source>
        <dbReference type="ARBA" id="ARBA00022603"/>
    </source>
</evidence>
<dbReference type="Proteomes" id="UP000574067">
    <property type="component" value="Unassembled WGS sequence"/>
</dbReference>
<comment type="caution">
    <text evidence="3">The sequence shown here is derived from an EMBL/GenBank/DDBJ whole genome shotgun (WGS) entry which is preliminary data.</text>
</comment>
<evidence type="ECO:0000313" key="4">
    <source>
        <dbReference type="Proteomes" id="UP000574067"/>
    </source>
</evidence>
<gene>
    <name evidence="3" type="ORF">HHL10_09085</name>
</gene>
<dbReference type="InterPro" id="IPR029063">
    <property type="entry name" value="SAM-dependent_MTases_sf"/>
</dbReference>
<keyword evidence="1" id="KW-0489">Methyltransferase</keyword>
<dbReference type="EMBL" id="JABBFW010000005">
    <property type="protein sequence ID" value="NML15131.1"/>
    <property type="molecule type" value="Genomic_DNA"/>
</dbReference>
<dbReference type="PANTHER" id="PTHR13090">
    <property type="entry name" value="ARGININE-HYDROXYLASE NDUFAF5, MITOCHONDRIAL"/>
    <property type="match status" value="1"/>
</dbReference>
<accession>A0A848FAZ8</accession>